<dbReference type="EMBL" id="GAKP01007126">
    <property type="protein sequence ID" value="JAC51826.1"/>
    <property type="molecule type" value="Transcribed_RNA"/>
</dbReference>
<dbReference type="KEGG" id="bdr:105231770"/>
<evidence type="ECO:0000256" key="7">
    <source>
        <dbReference type="SAM" id="SignalP"/>
    </source>
</evidence>
<dbReference type="GO" id="GO:0005737">
    <property type="term" value="C:cytoplasm"/>
    <property type="evidence" value="ECO:0007669"/>
    <property type="project" value="TreeGrafter"/>
</dbReference>
<evidence type="ECO:0000256" key="1">
    <source>
        <dbReference type="ARBA" id="ARBA00007513"/>
    </source>
</evidence>
<dbReference type="OMA" id="MSTHFGN"/>
<evidence type="ECO:0000256" key="2">
    <source>
        <dbReference type="ARBA" id="ARBA00022434"/>
    </source>
</evidence>
<dbReference type="GO" id="GO:0008198">
    <property type="term" value="F:ferrous iron binding"/>
    <property type="evidence" value="ECO:0007669"/>
    <property type="project" value="TreeGrafter"/>
</dbReference>
<feature type="binding site" evidence="5">
    <location>
        <position position="186"/>
    </location>
    <ligand>
        <name>Fe cation</name>
        <dbReference type="ChEBI" id="CHEBI:24875"/>
        <label>1</label>
    </ligand>
</feature>
<dbReference type="EMBL" id="KF499587">
    <property type="protein sequence ID" value="AIA23787.1"/>
    <property type="molecule type" value="mRNA"/>
</dbReference>
<organism evidence="10">
    <name type="scientific">Bactrocera dorsalis</name>
    <name type="common">Oriental fruit fly</name>
    <name type="synonym">Dacus dorsalis</name>
    <dbReference type="NCBI Taxonomy" id="27457"/>
    <lineage>
        <taxon>Eukaryota</taxon>
        <taxon>Metazoa</taxon>
        <taxon>Ecdysozoa</taxon>
        <taxon>Arthropoda</taxon>
        <taxon>Hexapoda</taxon>
        <taxon>Insecta</taxon>
        <taxon>Pterygota</taxon>
        <taxon>Neoptera</taxon>
        <taxon>Endopterygota</taxon>
        <taxon>Diptera</taxon>
        <taxon>Brachycera</taxon>
        <taxon>Muscomorpha</taxon>
        <taxon>Tephritoidea</taxon>
        <taxon>Tephritidae</taxon>
        <taxon>Bactrocera</taxon>
        <taxon>Bactrocera</taxon>
    </lineage>
</organism>
<evidence type="ECO:0000256" key="3">
    <source>
        <dbReference type="ARBA" id="ARBA00022723"/>
    </source>
</evidence>
<reference evidence="12" key="4">
    <citation type="submission" date="2025-04" db="UniProtKB">
        <authorList>
            <consortium name="RefSeq"/>
        </authorList>
    </citation>
    <scope>IDENTIFICATION</scope>
</reference>
<name>A0A034W8D6_BACDO</name>
<evidence type="ECO:0000259" key="8">
    <source>
        <dbReference type="PROSITE" id="PS50905"/>
    </source>
</evidence>
<dbReference type="Pfam" id="PF00210">
    <property type="entry name" value="Ferritin"/>
    <property type="match status" value="1"/>
</dbReference>
<keyword evidence="7 12" id="KW-0732">Signal</keyword>
<dbReference type="InterPro" id="IPR009078">
    <property type="entry name" value="Ferritin-like_SF"/>
</dbReference>
<sequence>MKPFTALTLFAGIIALASADNYACHSNVTVGCSNSASTPVVCHSRYGGIENVESTIQSYINLNLHKSYQYLLLSSFYNSYQKNRPGFNKLYRDLSDRSFDDAIDLIKHVTRRGGQVDFRAISQHPNSIAQSRLKLEEDELHSLGIALDIEKTLTADAGHVHYQSTHGRPHDPQTAHYIEEKFLHKQADSVRKVSGFVNDLSKIMNQPDPSLGIYLFDQYLEKQ</sequence>
<dbReference type="CDD" id="cd01056">
    <property type="entry name" value="Euk_Ferritin"/>
    <property type="match status" value="1"/>
</dbReference>
<dbReference type="OrthoDB" id="6363126at2759"/>
<feature type="domain" description="Ferritin-like diiron" evidence="8">
    <location>
        <begin position="46"/>
        <end position="204"/>
    </location>
</feature>
<feature type="binding site" evidence="5">
    <location>
        <position position="150"/>
    </location>
    <ligand>
        <name>Fe cation</name>
        <dbReference type="ChEBI" id="CHEBI:24875"/>
        <label>1</label>
    </ligand>
</feature>
<evidence type="ECO:0000313" key="11">
    <source>
        <dbReference type="Proteomes" id="UP001652620"/>
    </source>
</evidence>
<evidence type="ECO:0000313" key="13">
    <source>
        <dbReference type="RefSeq" id="XP_011211528.1"/>
    </source>
</evidence>
<dbReference type="InterPro" id="IPR008331">
    <property type="entry name" value="Ferritin_DPS_dom"/>
</dbReference>
<dbReference type="RefSeq" id="XP_011211528.1">
    <property type="nucleotide sequence ID" value="XM_011213226.2"/>
</dbReference>
<feature type="signal peptide" evidence="7">
    <location>
        <begin position="1"/>
        <end position="19"/>
    </location>
</feature>
<reference evidence="10 12" key="2">
    <citation type="journal article" date="2014" name="BMC Genomics">
        <title>Characterizing the developmental transcriptome of the oriental fruit fly, Bactrocera dorsalis (Diptera: Tephritidae) through comparative genomic analysis with Drosophila melanogaster utilizing modENCODE datasets.</title>
        <authorList>
            <person name="Geib S.M."/>
            <person name="Calla B."/>
            <person name="Hall B."/>
            <person name="Hou S."/>
            <person name="Manoukis N.C."/>
        </authorList>
    </citation>
    <scope>NUCLEOTIDE SEQUENCE</scope>
    <source>
        <strain evidence="10">Punador</strain>
    </source>
</reference>
<keyword evidence="11" id="KW-1185">Reference proteome</keyword>
<dbReference type="EMBL" id="GAKP01007125">
    <property type="protein sequence ID" value="JAC51827.1"/>
    <property type="molecule type" value="Transcribed_RNA"/>
</dbReference>
<dbReference type="Gene3D" id="1.20.1260.10">
    <property type="match status" value="1"/>
</dbReference>
<comment type="similarity">
    <text evidence="1 6">Belongs to the ferritin family.</text>
</comment>
<evidence type="ECO:0000313" key="12">
    <source>
        <dbReference type="RefSeq" id="NP_001306715.1"/>
    </source>
</evidence>
<gene>
    <name evidence="10 12 13" type="primary">FRI</name>
    <name evidence="12 13" type="synonym">LOC105231770</name>
</gene>
<evidence type="ECO:0000256" key="4">
    <source>
        <dbReference type="ARBA" id="ARBA00023004"/>
    </source>
</evidence>
<dbReference type="AlphaFoldDB" id="A0A034W8D6"/>
<dbReference type="InterPro" id="IPR012347">
    <property type="entry name" value="Ferritin-like"/>
</dbReference>
<reference evidence="9 12" key="3">
    <citation type="journal article" date="2014" name="Sci. Rep.">
        <title>Alternative splicing contributes to the coordinated regulation of ferritin subunit levels in Bactrocera dorsalis (Hendel).</title>
        <authorList>
            <person name="Jiang X.Z."/>
            <person name="Cong L."/>
            <person name="Niu J.Z."/>
            <person name="Dou W."/>
            <person name="Wang J.J."/>
        </authorList>
    </citation>
    <scope>NUCLEOTIDE SEQUENCE</scope>
    <source>
        <strain evidence="9">BdFer2LCH</strain>
    </source>
</reference>
<dbReference type="PROSITE" id="PS50905">
    <property type="entry name" value="FERRITIN_LIKE"/>
    <property type="match status" value="1"/>
</dbReference>
<keyword evidence="4 5" id="KW-0408">Iron</keyword>
<dbReference type="PROSITE" id="PS51257">
    <property type="entry name" value="PROKAR_LIPOPROTEIN"/>
    <property type="match status" value="1"/>
</dbReference>
<evidence type="ECO:0000256" key="6">
    <source>
        <dbReference type="RuleBase" id="RU361145"/>
    </source>
</evidence>
<proteinExistence type="evidence at transcript level"/>
<accession>A0A034W8D6</accession>
<dbReference type="RefSeq" id="NP_001306715.1">
    <property type="nucleotide sequence ID" value="NM_001319786.1"/>
</dbReference>
<reference evidence="11" key="5">
    <citation type="submission" date="2025-05" db="UniProtKB">
        <authorList>
            <consortium name="RefSeq"/>
        </authorList>
    </citation>
    <scope>NUCLEOTIDE SEQUENCE [LARGE SCALE GENOMIC DNA]</scope>
    <source>
        <strain evidence="13">Punador</strain>
    </source>
</reference>
<reference evidence="9" key="1">
    <citation type="submission" date="2013-08" db="EMBL/GenBank/DDBJ databases">
        <authorList>
            <person name="Jiang X."/>
            <person name="Wang J."/>
        </authorList>
    </citation>
    <scope>NUCLEOTIDE SEQUENCE</scope>
    <source>
        <strain evidence="9">BdFer2LCH</strain>
    </source>
</reference>
<dbReference type="GO" id="GO:0006879">
    <property type="term" value="P:intracellular iron ion homeostasis"/>
    <property type="evidence" value="ECO:0007669"/>
    <property type="project" value="UniProtKB-KW"/>
</dbReference>
<dbReference type="GO" id="GO:0006826">
    <property type="term" value="P:iron ion transport"/>
    <property type="evidence" value="ECO:0007669"/>
    <property type="project" value="InterPro"/>
</dbReference>
<feature type="chain" id="PRO_5025750914" description="Ferritin" evidence="7 12">
    <location>
        <begin position="20"/>
        <end position="223"/>
    </location>
</feature>
<evidence type="ECO:0000256" key="5">
    <source>
        <dbReference type="PIRSR" id="PIRSR601519-1"/>
    </source>
</evidence>
<dbReference type="InterPro" id="IPR009040">
    <property type="entry name" value="Ferritin-like_diiron"/>
</dbReference>
<dbReference type="SUPFAM" id="SSF47240">
    <property type="entry name" value="Ferritin-like"/>
    <property type="match status" value="1"/>
</dbReference>
<keyword evidence="3 5" id="KW-0479">Metal-binding</keyword>
<keyword evidence="2 6" id="KW-0409">Iron storage</keyword>
<protein>
    <recommendedName>
        <fullName evidence="6">Ferritin</fullName>
    </recommendedName>
</protein>
<dbReference type="InterPro" id="IPR001519">
    <property type="entry name" value="Ferritin"/>
</dbReference>
<dbReference type="PANTHER" id="PTHR11431">
    <property type="entry name" value="FERRITIN"/>
    <property type="match status" value="1"/>
</dbReference>
<dbReference type="GO" id="GO:0008199">
    <property type="term" value="F:ferric iron binding"/>
    <property type="evidence" value="ECO:0007669"/>
    <property type="project" value="InterPro"/>
</dbReference>
<dbReference type="PANTHER" id="PTHR11431:SF51">
    <property type="entry name" value="FERRITIN"/>
    <property type="match status" value="1"/>
</dbReference>
<dbReference type="GeneID" id="105231770"/>
<dbReference type="CTD" id="44965"/>
<evidence type="ECO:0000313" key="10">
    <source>
        <dbReference type="EMBL" id="JAC51826.1"/>
    </source>
</evidence>
<evidence type="ECO:0000313" key="9">
    <source>
        <dbReference type="EMBL" id="AIA23787.1"/>
    </source>
</evidence>
<dbReference type="Proteomes" id="UP001652620">
    <property type="component" value="Chromosome 2"/>
</dbReference>
<comment type="function">
    <text evidence="6">Stores iron in a soluble, non-toxic, readily available form. Important for iron homeostasis. Iron is taken up in the ferrous form and deposited as ferric hydroxides after oxidation.</text>
</comment>